<evidence type="ECO:0000256" key="1">
    <source>
        <dbReference type="SAM" id="MobiDB-lite"/>
    </source>
</evidence>
<comment type="caution">
    <text evidence="2">The sequence shown here is derived from an EMBL/GenBank/DDBJ whole genome shotgun (WGS) entry which is preliminary data.</text>
</comment>
<evidence type="ECO:0000313" key="3">
    <source>
        <dbReference type="Proteomes" id="UP000078284"/>
    </source>
</evidence>
<dbReference type="ExpressionAtlas" id="A0A178UYS2">
    <property type="expression patterns" value="baseline and differential"/>
</dbReference>
<dbReference type="AlphaFoldDB" id="A0A178UYS2"/>
<accession>A0A178UYS2</accession>
<proteinExistence type="predicted"/>
<name>A0A178UYS2_ARATH</name>
<sequence>MAFFYFFRSFTLISNIITTDANEIFIKTVSRSIFFKIFAILVVRPSHRFSSKSRPAPLCSSFWDSDPLTKCFAWLRQERSSALTPEPMKYMTVEESSQNGTTTTDPPPQSEKKSKEGLTLTLILLFFTRNGPGPRSLFSPSSPPYNLSQLRHKLRGISPSILRPRLISKRFGLWLDMFEFKLNHLASFALRSNASQLFQTLLKNTPPISQTLPKNKPQRSLTLLKNTPSLLDGAFYQKLICVNRASRLSPPVGRDFLEACLRI</sequence>
<protein>
    <submittedName>
        <fullName evidence="2">Uncharacterized protein</fullName>
    </submittedName>
</protein>
<evidence type="ECO:0000313" key="2">
    <source>
        <dbReference type="EMBL" id="OAO99216.1"/>
    </source>
</evidence>
<feature type="compositionally biased region" description="Polar residues" evidence="1">
    <location>
        <begin position="94"/>
        <end position="104"/>
    </location>
</feature>
<reference evidence="3" key="1">
    <citation type="journal article" date="2016" name="Proc. Natl. Acad. Sci. U.S.A.">
        <title>Chromosome-level assembly of Arabidopsis thaliana Ler reveals the extent of translocation and inversion polymorphisms.</title>
        <authorList>
            <person name="Zapata L."/>
            <person name="Ding J."/>
            <person name="Willing E.M."/>
            <person name="Hartwig B."/>
            <person name="Bezdan D."/>
            <person name="Jiao W.B."/>
            <person name="Patel V."/>
            <person name="Velikkakam James G."/>
            <person name="Koornneef M."/>
            <person name="Ossowski S."/>
            <person name="Schneeberger K."/>
        </authorList>
    </citation>
    <scope>NUCLEOTIDE SEQUENCE [LARGE SCALE GENOMIC DNA]</scope>
    <source>
        <strain evidence="3">cv. Landsberg erecta</strain>
    </source>
</reference>
<dbReference type="Proteomes" id="UP000078284">
    <property type="component" value="Chromosome 4"/>
</dbReference>
<gene>
    <name evidence="2" type="ordered locus">AXX17_At4g09870</name>
</gene>
<organism evidence="2 3">
    <name type="scientific">Arabidopsis thaliana</name>
    <name type="common">Mouse-ear cress</name>
    <dbReference type="NCBI Taxonomy" id="3702"/>
    <lineage>
        <taxon>Eukaryota</taxon>
        <taxon>Viridiplantae</taxon>
        <taxon>Streptophyta</taxon>
        <taxon>Embryophyta</taxon>
        <taxon>Tracheophyta</taxon>
        <taxon>Spermatophyta</taxon>
        <taxon>Magnoliopsida</taxon>
        <taxon>eudicotyledons</taxon>
        <taxon>Gunneridae</taxon>
        <taxon>Pentapetalae</taxon>
        <taxon>rosids</taxon>
        <taxon>malvids</taxon>
        <taxon>Brassicales</taxon>
        <taxon>Brassicaceae</taxon>
        <taxon>Camelineae</taxon>
        <taxon>Arabidopsis</taxon>
    </lineage>
</organism>
<dbReference type="EMBL" id="LUHQ01000004">
    <property type="protein sequence ID" value="OAO99216.1"/>
    <property type="molecule type" value="Genomic_DNA"/>
</dbReference>
<feature type="region of interest" description="Disordered" evidence="1">
    <location>
        <begin position="86"/>
        <end position="115"/>
    </location>
</feature>